<feature type="region of interest" description="Disordered" evidence="1">
    <location>
        <begin position="212"/>
        <end position="281"/>
    </location>
</feature>
<sequence>MSTRPDIFALVEIREIKWATHFLPKIDLAAKGKGMLEVFDQTNPVEEHCQLVLKTAWEDVSNKMVDYDEWVQFCTARRSLVLYKLFEMEVQKRVDENRAKFKPAEPSINYDYMCIRFLCRELKEIVKQHRTLRSLAGANSAQPAQPKVLALEFSTQEEQKQAAARRSAQQAEQVEEIVRNVETVEEREAEVEHQAPAKEQIGYVDGQQVLEQPTPEEEDQRQKSPTHSGTSYGSSVHFSIHNEDSVDSLGPYPSSNSSPSLSKFQREENNRTAHEDREDST</sequence>
<name>A0A2Z7BIY8_9LAMI</name>
<feature type="compositionally biased region" description="Polar residues" evidence="1">
    <location>
        <begin position="223"/>
        <end position="237"/>
    </location>
</feature>
<evidence type="ECO:0000256" key="1">
    <source>
        <dbReference type="SAM" id="MobiDB-lite"/>
    </source>
</evidence>
<accession>A0A2Z7BIY8</accession>
<organism evidence="2 3">
    <name type="scientific">Dorcoceras hygrometricum</name>
    <dbReference type="NCBI Taxonomy" id="472368"/>
    <lineage>
        <taxon>Eukaryota</taxon>
        <taxon>Viridiplantae</taxon>
        <taxon>Streptophyta</taxon>
        <taxon>Embryophyta</taxon>
        <taxon>Tracheophyta</taxon>
        <taxon>Spermatophyta</taxon>
        <taxon>Magnoliopsida</taxon>
        <taxon>eudicotyledons</taxon>
        <taxon>Gunneridae</taxon>
        <taxon>Pentapetalae</taxon>
        <taxon>asterids</taxon>
        <taxon>lamiids</taxon>
        <taxon>Lamiales</taxon>
        <taxon>Gesneriaceae</taxon>
        <taxon>Didymocarpoideae</taxon>
        <taxon>Trichosporeae</taxon>
        <taxon>Loxocarpinae</taxon>
        <taxon>Dorcoceras</taxon>
    </lineage>
</organism>
<protein>
    <submittedName>
        <fullName evidence="2">Uncharacterized protein</fullName>
    </submittedName>
</protein>
<evidence type="ECO:0000313" key="3">
    <source>
        <dbReference type="Proteomes" id="UP000250235"/>
    </source>
</evidence>
<feature type="compositionally biased region" description="Basic and acidic residues" evidence="1">
    <location>
        <begin position="264"/>
        <end position="281"/>
    </location>
</feature>
<reference evidence="2 3" key="1">
    <citation type="journal article" date="2015" name="Proc. Natl. Acad. Sci. U.S.A.">
        <title>The resurrection genome of Boea hygrometrica: A blueprint for survival of dehydration.</title>
        <authorList>
            <person name="Xiao L."/>
            <person name="Yang G."/>
            <person name="Zhang L."/>
            <person name="Yang X."/>
            <person name="Zhao S."/>
            <person name="Ji Z."/>
            <person name="Zhou Q."/>
            <person name="Hu M."/>
            <person name="Wang Y."/>
            <person name="Chen M."/>
            <person name="Xu Y."/>
            <person name="Jin H."/>
            <person name="Xiao X."/>
            <person name="Hu G."/>
            <person name="Bao F."/>
            <person name="Hu Y."/>
            <person name="Wan P."/>
            <person name="Li L."/>
            <person name="Deng X."/>
            <person name="Kuang T."/>
            <person name="Xiang C."/>
            <person name="Zhu J.K."/>
            <person name="Oliver M.J."/>
            <person name="He Y."/>
        </authorList>
    </citation>
    <scope>NUCLEOTIDE SEQUENCE [LARGE SCALE GENOMIC DNA]</scope>
    <source>
        <strain evidence="3">cv. XS01</strain>
    </source>
</reference>
<keyword evidence="3" id="KW-1185">Reference proteome</keyword>
<feature type="compositionally biased region" description="Basic and acidic residues" evidence="1">
    <location>
        <begin position="185"/>
        <end position="196"/>
    </location>
</feature>
<gene>
    <name evidence="2" type="ORF">F511_24635</name>
</gene>
<proteinExistence type="predicted"/>
<evidence type="ECO:0000313" key="2">
    <source>
        <dbReference type="EMBL" id="KZV31906.1"/>
    </source>
</evidence>
<feature type="compositionally biased region" description="Low complexity" evidence="1">
    <location>
        <begin position="248"/>
        <end position="262"/>
    </location>
</feature>
<dbReference type="Proteomes" id="UP000250235">
    <property type="component" value="Unassembled WGS sequence"/>
</dbReference>
<dbReference type="EMBL" id="KV007030">
    <property type="protein sequence ID" value="KZV31906.1"/>
    <property type="molecule type" value="Genomic_DNA"/>
</dbReference>
<dbReference type="AlphaFoldDB" id="A0A2Z7BIY8"/>
<feature type="region of interest" description="Disordered" evidence="1">
    <location>
        <begin position="185"/>
        <end position="204"/>
    </location>
</feature>